<gene>
    <name evidence="2" type="ORF">HMPREF9624_01414</name>
</gene>
<dbReference type="InterPro" id="IPR014710">
    <property type="entry name" value="RmlC-like_jellyroll"/>
</dbReference>
<dbReference type="RefSeq" id="WP_009428006.1">
    <property type="nucleotide sequence ID" value="NZ_JH414505.1"/>
</dbReference>
<name>G9WX40_9FIRM</name>
<dbReference type="HOGENOM" id="CLU_109382_0_0_9"/>
<dbReference type="CDD" id="cd02230">
    <property type="entry name" value="cupin_HP0902-like"/>
    <property type="match status" value="1"/>
</dbReference>
<dbReference type="Pfam" id="PF07883">
    <property type="entry name" value="Cupin_2"/>
    <property type="match status" value="1"/>
</dbReference>
<accession>G9WX40</accession>
<dbReference type="SUPFAM" id="SSF51182">
    <property type="entry name" value="RmlC-like cupins"/>
    <property type="match status" value="1"/>
</dbReference>
<organism evidence="2 3">
    <name type="scientific">Oribacterium asaccharolyticum ACB7</name>
    <dbReference type="NCBI Taxonomy" id="796944"/>
    <lineage>
        <taxon>Bacteria</taxon>
        <taxon>Bacillati</taxon>
        <taxon>Bacillota</taxon>
        <taxon>Clostridia</taxon>
        <taxon>Lachnospirales</taxon>
        <taxon>Lachnospiraceae</taxon>
        <taxon>Oribacterium</taxon>
    </lineage>
</organism>
<dbReference type="Proteomes" id="UP000003527">
    <property type="component" value="Unassembled WGS sequence"/>
</dbReference>
<evidence type="ECO:0000313" key="3">
    <source>
        <dbReference type="Proteomes" id="UP000003527"/>
    </source>
</evidence>
<evidence type="ECO:0000259" key="1">
    <source>
        <dbReference type="Pfam" id="PF07883"/>
    </source>
</evidence>
<proteinExistence type="predicted"/>
<keyword evidence="3" id="KW-1185">Reference proteome</keyword>
<dbReference type="PATRIC" id="fig|796944.3.peg.2164"/>
<dbReference type="PANTHER" id="PTHR37694:SF1">
    <property type="entry name" value="SLR8022 PROTEIN"/>
    <property type="match status" value="1"/>
</dbReference>
<dbReference type="AlphaFoldDB" id="G9WX40"/>
<comment type="caution">
    <text evidence="2">The sequence shown here is derived from an EMBL/GenBank/DDBJ whole genome shotgun (WGS) entry which is preliminary data.</text>
</comment>
<dbReference type="InterPro" id="IPR011051">
    <property type="entry name" value="RmlC_Cupin_sf"/>
</dbReference>
<dbReference type="InterPro" id="IPR013096">
    <property type="entry name" value="Cupin_2"/>
</dbReference>
<evidence type="ECO:0000313" key="2">
    <source>
        <dbReference type="EMBL" id="EHL09373.1"/>
    </source>
</evidence>
<reference evidence="2 3" key="1">
    <citation type="submission" date="2011-08" db="EMBL/GenBank/DDBJ databases">
        <title>The Genome Sequence of Oribacterium sp. ACB7.</title>
        <authorList>
            <consortium name="The Broad Institute Genome Sequencing Platform"/>
            <person name="Earl A."/>
            <person name="Ward D."/>
            <person name="Feldgarden M."/>
            <person name="Gevers D."/>
            <person name="Sizova M."/>
            <person name="Hazen A."/>
            <person name="Epstein S."/>
            <person name="Young S.K."/>
            <person name="Zeng Q."/>
            <person name="Gargeya S."/>
            <person name="Fitzgerald M."/>
            <person name="Haas B."/>
            <person name="Abouelleil A."/>
            <person name="Alvarado L."/>
            <person name="Arachchi H.M."/>
            <person name="Berlin A."/>
            <person name="Brown A."/>
            <person name="Chapman S.B."/>
            <person name="Chen Z."/>
            <person name="Dunbar C."/>
            <person name="Freedman E."/>
            <person name="Gearin G."/>
            <person name="Gellesch M."/>
            <person name="Goldberg J."/>
            <person name="Griggs A."/>
            <person name="Gujja S."/>
            <person name="Heiman D."/>
            <person name="Howarth C."/>
            <person name="Larson L."/>
            <person name="Lui A."/>
            <person name="MacDonald P.J.P."/>
            <person name="Montmayeur A."/>
            <person name="Murphy C."/>
            <person name="Neiman D."/>
            <person name="Pearson M."/>
            <person name="Priest M."/>
            <person name="Roberts A."/>
            <person name="Saif S."/>
            <person name="Shea T."/>
            <person name="Shenoy N."/>
            <person name="Sisk P."/>
            <person name="Stolte C."/>
            <person name="Sykes S."/>
            <person name="Wortman J."/>
            <person name="Nusbaum C."/>
            <person name="Birren B."/>
        </authorList>
    </citation>
    <scope>NUCLEOTIDE SEQUENCE [LARGE SCALE GENOMIC DNA]</scope>
    <source>
        <strain evidence="2 3">ACB7</strain>
    </source>
</reference>
<sequence length="221" mass="24521">MKLEAGKVFSIEKENQPLKGCTVSKELEGGRNPILIFSMDRNTDISPEIFSEHKFLILHAGDLEVYGGKSQKLQNPTVLSQGESILCKVDEPVGMRSKQGAIYTEINIRREDKMNEVIKAGEVFQLKDLLPYGEGKIVNMDVVHNEKMKFVLMAFDEGTGLSEHAAPGEAIFFALEGEAIINYEGTDHTIHAGEQFHFAKGGRHSVKALGKFKMALLLTLE</sequence>
<dbReference type="PANTHER" id="PTHR37694">
    <property type="entry name" value="SLR8022 PROTEIN"/>
    <property type="match status" value="1"/>
</dbReference>
<dbReference type="Gene3D" id="2.60.120.10">
    <property type="entry name" value="Jelly Rolls"/>
    <property type="match status" value="1"/>
</dbReference>
<protein>
    <recommendedName>
        <fullName evidence="1">Cupin type-2 domain-containing protein</fullName>
    </recommendedName>
</protein>
<dbReference type="EMBL" id="AFZD01000021">
    <property type="protein sequence ID" value="EHL09373.1"/>
    <property type="molecule type" value="Genomic_DNA"/>
</dbReference>
<feature type="domain" description="Cupin type-2" evidence="1">
    <location>
        <begin position="152"/>
        <end position="217"/>
    </location>
</feature>